<sequence>MEATDVLKLRVVLDDINAERLILPSRPESVNALIYEVKTKLNLSYDFRLQFQDPEFDNALCNLVNIEDLPSRATVKVVRLIQSDLSSTSTDDTIILSDNTDSPEHACRWPETFVVPTFSYEVEYALREGNCTFVKEGKTLRLSRDQKHNILDVMATGKAAKALVSKHPCLKENGSETGFEGWKNSLHFKMGNYRTKLSRAGIKDVAVNAGKRSRTNPEGASSRANIKRPKRGEVSFLPNYPVYSEFNRIANQNLPYSFFAAIDKCTPQLLKLYKKRRTGNFGEKMEQLLMGYEEQVKLSRIAALAGLPLYLKEDFSEIFKTCKVFFQEGAVALVAEVDKEEVPAGVPFETHHVSIILEDQVVMSHKSWPDSLVILFGLIYALNLSYPEKLSGFFEFIQVVLLKLDDGRKQLKPKLQALRNELE</sequence>
<name>A0A3Q1BY18_AMPOC</name>
<dbReference type="Ensembl" id="ENSAOCT00000033172.2">
    <property type="protein sequence ID" value="ENSAOCP00000018523.2"/>
    <property type="gene ID" value="ENSAOCG00000001727.2"/>
</dbReference>
<reference evidence="1" key="2">
    <citation type="submission" date="2025-08" db="UniProtKB">
        <authorList>
            <consortium name="Ensembl"/>
        </authorList>
    </citation>
    <scope>IDENTIFICATION</scope>
</reference>
<evidence type="ECO:0008006" key="3">
    <source>
        <dbReference type="Google" id="ProtNLM"/>
    </source>
</evidence>
<dbReference type="PANTHER" id="PTHR31025:SF19">
    <property type="entry name" value="SI:CH73-42K18.1-RELATED"/>
    <property type="match status" value="1"/>
</dbReference>
<dbReference type="AlphaFoldDB" id="A0A3Q1BY18"/>
<keyword evidence="2" id="KW-1185">Reference proteome</keyword>
<dbReference type="PANTHER" id="PTHR31025">
    <property type="entry name" value="SI:CH211-196P9.1-RELATED"/>
    <property type="match status" value="1"/>
</dbReference>
<proteinExistence type="predicted"/>
<dbReference type="Proteomes" id="UP001501940">
    <property type="component" value="Chromosome 3"/>
</dbReference>
<evidence type="ECO:0000313" key="1">
    <source>
        <dbReference type="Ensembl" id="ENSAOCP00000018523.2"/>
    </source>
</evidence>
<organism evidence="1 2">
    <name type="scientific">Amphiprion ocellaris</name>
    <name type="common">Clown anemonefish</name>
    <dbReference type="NCBI Taxonomy" id="80972"/>
    <lineage>
        <taxon>Eukaryota</taxon>
        <taxon>Metazoa</taxon>
        <taxon>Chordata</taxon>
        <taxon>Craniata</taxon>
        <taxon>Vertebrata</taxon>
        <taxon>Euteleostomi</taxon>
        <taxon>Actinopterygii</taxon>
        <taxon>Neopterygii</taxon>
        <taxon>Teleostei</taxon>
        <taxon>Neoteleostei</taxon>
        <taxon>Acanthomorphata</taxon>
        <taxon>Ovalentaria</taxon>
        <taxon>Pomacentridae</taxon>
        <taxon>Amphiprion</taxon>
    </lineage>
</organism>
<accession>A0A3Q1BY18</accession>
<reference evidence="1 2" key="1">
    <citation type="submission" date="2022-01" db="EMBL/GenBank/DDBJ databases">
        <title>A chromosome-scale genome assembly of the false clownfish, Amphiprion ocellaris.</title>
        <authorList>
            <person name="Ryu T."/>
        </authorList>
    </citation>
    <scope>NUCLEOTIDE SEQUENCE [LARGE SCALE GENOMIC DNA]</scope>
</reference>
<protein>
    <recommendedName>
        <fullName evidence="3">PB1 domain-containing protein</fullName>
    </recommendedName>
</protein>
<evidence type="ECO:0000313" key="2">
    <source>
        <dbReference type="Proteomes" id="UP001501940"/>
    </source>
</evidence>
<dbReference type="OMA" id="QVVMSHR"/>
<reference evidence="1" key="3">
    <citation type="submission" date="2025-09" db="UniProtKB">
        <authorList>
            <consortium name="Ensembl"/>
        </authorList>
    </citation>
    <scope>IDENTIFICATION</scope>
</reference>
<dbReference type="GeneTree" id="ENSGT00950000182912"/>